<keyword evidence="11" id="KW-1185">Reference proteome</keyword>
<evidence type="ECO:0000313" key="11">
    <source>
        <dbReference type="Proteomes" id="UP001515500"/>
    </source>
</evidence>
<feature type="transmembrane region" description="Helical" evidence="9">
    <location>
        <begin position="93"/>
        <end position="116"/>
    </location>
</feature>
<dbReference type="InterPro" id="IPR020846">
    <property type="entry name" value="MFS_dom"/>
</dbReference>
<evidence type="ECO:0000256" key="5">
    <source>
        <dbReference type="ARBA" id="ARBA00022692"/>
    </source>
</evidence>
<evidence type="ECO:0000256" key="2">
    <source>
        <dbReference type="ARBA" id="ARBA00010992"/>
    </source>
</evidence>
<dbReference type="PANTHER" id="PTHR23500:SF371">
    <property type="entry name" value="OS07G0206600 PROTEIN"/>
    <property type="match status" value="1"/>
</dbReference>
<evidence type="ECO:0000313" key="12">
    <source>
        <dbReference type="RefSeq" id="XP_039140382.1"/>
    </source>
</evidence>
<evidence type="ECO:0000256" key="6">
    <source>
        <dbReference type="ARBA" id="ARBA00022847"/>
    </source>
</evidence>
<dbReference type="RefSeq" id="XP_039140382.1">
    <property type="nucleotide sequence ID" value="XM_039284448.1"/>
</dbReference>
<dbReference type="SUPFAM" id="SSF103473">
    <property type="entry name" value="MFS general substrate transporter"/>
    <property type="match status" value="1"/>
</dbReference>
<evidence type="ECO:0000256" key="9">
    <source>
        <dbReference type="SAM" id="Phobius"/>
    </source>
</evidence>
<name>A0AB40CP83_DIOCR</name>
<dbReference type="PANTHER" id="PTHR23500">
    <property type="entry name" value="SOLUTE CARRIER FAMILY 2, FACILITATED GLUCOSE TRANSPORTER"/>
    <property type="match status" value="1"/>
</dbReference>
<feature type="transmembrane region" description="Helical" evidence="9">
    <location>
        <begin position="122"/>
        <end position="143"/>
    </location>
</feature>
<dbReference type="GeneID" id="120277589"/>
<sequence length="185" mass="21763">MTHYLSVVTTLWNLTTILSTQHRRVKTNLQILRLPIRGEHKTRPSHGEGEDECEPRFVVVSVCLFVSRFAWSWGPLGWLIASEIFTLETRTTGYAFAVSSNMLFTFLIAQAFMSLLCQVKPGIFFFFFTAWIIIMALLQYFMLQETKGIPMKEMTHTFWKNHWYWKRFMVEDECELSKMEKAISP</sequence>
<dbReference type="PRINTS" id="PR00171">
    <property type="entry name" value="SUGRTRNSPORT"/>
</dbReference>
<dbReference type="InterPro" id="IPR003663">
    <property type="entry name" value="Sugar/inositol_transpt"/>
</dbReference>
<keyword evidence="4" id="KW-0762">Sugar transport</keyword>
<dbReference type="GO" id="GO:0016020">
    <property type="term" value="C:membrane"/>
    <property type="evidence" value="ECO:0007669"/>
    <property type="project" value="UniProtKB-SubCell"/>
</dbReference>
<evidence type="ECO:0000259" key="10">
    <source>
        <dbReference type="PROSITE" id="PS50850"/>
    </source>
</evidence>
<organism evidence="11 12">
    <name type="scientific">Dioscorea cayennensis subsp. rotundata</name>
    <name type="common">White Guinea yam</name>
    <name type="synonym">Dioscorea rotundata</name>
    <dbReference type="NCBI Taxonomy" id="55577"/>
    <lineage>
        <taxon>Eukaryota</taxon>
        <taxon>Viridiplantae</taxon>
        <taxon>Streptophyta</taxon>
        <taxon>Embryophyta</taxon>
        <taxon>Tracheophyta</taxon>
        <taxon>Spermatophyta</taxon>
        <taxon>Magnoliopsida</taxon>
        <taxon>Liliopsida</taxon>
        <taxon>Dioscoreales</taxon>
        <taxon>Dioscoreaceae</taxon>
        <taxon>Dioscorea</taxon>
    </lineage>
</organism>
<dbReference type="Pfam" id="PF00083">
    <property type="entry name" value="Sugar_tr"/>
    <property type="match status" value="1"/>
</dbReference>
<dbReference type="InterPro" id="IPR005828">
    <property type="entry name" value="MFS_sugar_transport-like"/>
</dbReference>
<dbReference type="GO" id="GO:0015144">
    <property type="term" value="F:carbohydrate transmembrane transporter activity"/>
    <property type="evidence" value="ECO:0007669"/>
    <property type="project" value="InterPro"/>
</dbReference>
<dbReference type="PROSITE" id="PS50850">
    <property type="entry name" value="MFS"/>
    <property type="match status" value="1"/>
</dbReference>
<dbReference type="Gene3D" id="1.20.1250.20">
    <property type="entry name" value="MFS general substrate transporter like domains"/>
    <property type="match status" value="1"/>
</dbReference>
<proteinExistence type="inferred from homology"/>
<evidence type="ECO:0000256" key="7">
    <source>
        <dbReference type="ARBA" id="ARBA00022989"/>
    </source>
</evidence>
<keyword evidence="8 9" id="KW-0472">Membrane</keyword>
<protein>
    <submittedName>
        <fullName evidence="12">Sugar transport protein 8-like</fullName>
    </submittedName>
</protein>
<dbReference type="AlphaFoldDB" id="A0AB40CP83"/>
<feature type="domain" description="Major facilitator superfamily (MFS) profile" evidence="10">
    <location>
        <begin position="1"/>
        <end position="147"/>
    </location>
</feature>
<evidence type="ECO:0000256" key="8">
    <source>
        <dbReference type="ARBA" id="ARBA00023136"/>
    </source>
</evidence>
<keyword evidence="5 9" id="KW-0812">Transmembrane</keyword>
<evidence type="ECO:0000256" key="1">
    <source>
        <dbReference type="ARBA" id="ARBA00004141"/>
    </source>
</evidence>
<dbReference type="Proteomes" id="UP001515500">
    <property type="component" value="Chromosome 15"/>
</dbReference>
<comment type="similarity">
    <text evidence="2">Belongs to the major facilitator superfamily. Sugar transporter (TC 2.A.1.1) family.</text>
</comment>
<keyword evidence="3" id="KW-0813">Transport</keyword>
<accession>A0AB40CP83</accession>
<evidence type="ECO:0000256" key="4">
    <source>
        <dbReference type="ARBA" id="ARBA00022597"/>
    </source>
</evidence>
<comment type="subcellular location">
    <subcellularLocation>
        <location evidence="1">Membrane</location>
        <topology evidence="1">Multi-pass membrane protein</topology>
    </subcellularLocation>
</comment>
<reference evidence="12" key="1">
    <citation type="submission" date="2025-08" db="UniProtKB">
        <authorList>
            <consortium name="RefSeq"/>
        </authorList>
    </citation>
    <scope>IDENTIFICATION</scope>
</reference>
<keyword evidence="6" id="KW-0769">Symport</keyword>
<gene>
    <name evidence="12" type="primary">LOC120277589</name>
</gene>
<evidence type="ECO:0000256" key="3">
    <source>
        <dbReference type="ARBA" id="ARBA00022448"/>
    </source>
</evidence>
<dbReference type="InterPro" id="IPR045262">
    <property type="entry name" value="STP/PLT_plant"/>
</dbReference>
<keyword evidence="7 9" id="KW-1133">Transmembrane helix</keyword>
<dbReference type="InterPro" id="IPR036259">
    <property type="entry name" value="MFS_trans_sf"/>
</dbReference>
<dbReference type="GO" id="GO:0015293">
    <property type="term" value="F:symporter activity"/>
    <property type="evidence" value="ECO:0007669"/>
    <property type="project" value="UniProtKB-KW"/>
</dbReference>